<dbReference type="AlphaFoldDB" id="A0A1S8LZ02"/>
<evidence type="ECO:0000256" key="6">
    <source>
        <dbReference type="ARBA" id="ARBA00022989"/>
    </source>
</evidence>
<gene>
    <name evidence="8" type="ORF">CROST_045580</name>
</gene>
<dbReference type="EMBL" id="CP096984">
    <property type="protein sequence ID" value="URZ13780.1"/>
    <property type="molecule type" value="Genomic_DNA"/>
</dbReference>
<dbReference type="RefSeq" id="WP_077834750.1">
    <property type="nucleotide sequence ID" value="NZ_CP096984.1"/>
</dbReference>
<keyword evidence="5" id="KW-0812">Transmembrane</keyword>
<keyword evidence="3" id="KW-0813">Transport</keyword>
<evidence type="ECO:0000256" key="2">
    <source>
        <dbReference type="ARBA" id="ARBA00007998"/>
    </source>
</evidence>
<keyword evidence="6" id="KW-1133">Transmembrane helix</keyword>
<evidence type="ECO:0000256" key="4">
    <source>
        <dbReference type="ARBA" id="ARBA00022544"/>
    </source>
</evidence>
<keyword evidence="8" id="KW-0614">Plasmid</keyword>
<dbReference type="InterPro" id="IPR004761">
    <property type="entry name" value="Spore_GerAB"/>
</dbReference>
<geneLocation type="plasmid" evidence="8 9">
    <name>p330</name>
</geneLocation>
<evidence type="ECO:0000313" key="9">
    <source>
        <dbReference type="Proteomes" id="UP000190951"/>
    </source>
</evidence>
<keyword evidence="4" id="KW-0309">Germination</keyword>
<keyword evidence="7" id="KW-0472">Membrane</keyword>
<comment type="subcellular location">
    <subcellularLocation>
        <location evidence="1">Membrane</location>
        <topology evidence="1">Multi-pass membrane protein</topology>
    </subcellularLocation>
</comment>
<dbReference type="Proteomes" id="UP000190951">
    <property type="component" value="Plasmid p330"/>
</dbReference>
<dbReference type="NCBIfam" id="TIGR00912">
    <property type="entry name" value="2A0309"/>
    <property type="match status" value="1"/>
</dbReference>
<comment type="similarity">
    <text evidence="2">Belongs to the amino acid-polyamine-organocation (APC) superfamily. Spore germination protein (SGP) (TC 2.A.3.9) family.</text>
</comment>
<dbReference type="Pfam" id="PF03845">
    <property type="entry name" value="Spore_permease"/>
    <property type="match status" value="1"/>
</dbReference>
<evidence type="ECO:0000256" key="5">
    <source>
        <dbReference type="ARBA" id="ARBA00022692"/>
    </source>
</evidence>
<reference evidence="8 9" key="1">
    <citation type="submission" date="2022-04" db="EMBL/GenBank/DDBJ databases">
        <title>Genome sequence of C. roseum typestrain.</title>
        <authorList>
            <person name="Poehlein A."/>
            <person name="Schoch T."/>
            <person name="Duerre P."/>
            <person name="Daniel R."/>
        </authorList>
    </citation>
    <scope>NUCLEOTIDE SEQUENCE [LARGE SCALE GENOMIC DNA]</scope>
    <source>
        <strain evidence="8 9">DSM 7320</strain>
        <plasmid evidence="8 9">p330</plasmid>
    </source>
</reference>
<dbReference type="GO" id="GO:0016020">
    <property type="term" value="C:membrane"/>
    <property type="evidence" value="ECO:0007669"/>
    <property type="project" value="UniProtKB-SubCell"/>
</dbReference>
<evidence type="ECO:0000256" key="7">
    <source>
        <dbReference type="ARBA" id="ARBA00023136"/>
    </source>
</evidence>
<dbReference type="PANTHER" id="PTHR34975">
    <property type="entry name" value="SPORE GERMINATION PROTEIN A2"/>
    <property type="match status" value="1"/>
</dbReference>
<accession>A0A1S8LZ02</accession>
<dbReference type="STRING" id="84029.CROST_11660"/>
<sequence length="361" mass="41004">MIQLSKREFFALMFIFEVGSTPLFELGIEAKEDAWIAILLSLLVGTVTIWIITELQSVFPTKNLIEIILIILGKKLGFILCTLYLMSYIWVCGRNLREFAELIIIEALPHASLWIILISYLALSVYTLSKGFEVLARTSQLVLPLIIFFLVSLIVLVSISHQFNLKNITPILANGFKPIIGTLPQLMWFPSGEIAVFLLYWHYMNDKKIVRKVTLEAVLLSGLLLCSSTILNIAVLGVNYTSSSTIPLLETIRVINIGGIITHLDVIGVIIIFIGGFFKMSVFLNSITVVIGSLFNTKNSKILLIPTGVFMLFFSIYFEPSFAYHQWMFPFDSRYFQVMYPCVFPPMLLLIYIIKKKRAEF</sequence>
<dbReference type="GO" id="GO:0009847">
    <property type="term" value="P:spore germination"/>
    <property type="evidence" value="ECO:0007669"/>
    <property type="project" value="InterPro"/>
</dbReference>
<dbReference type="PANTHER" id="PTHR34975:SF2">
    <property type="entry name" value="SPORE GERMINATION PROTEIN A2"/>
    <property type="match status" value="1"/>
</dbReference>
<proteinExistence type="inferred from homology"/>
<evidence type="ECO:0000313" key="8">
    <source>
        <dbReference type="EMBL" id="URZ13780.1"/>
    </source>
</evidence>
<keyword evidence="9" id="KW-1185">Reference proteome</keyword>
<protein>
    <submittedName>
        <fullName evidence="8">Uncharacterized protein</fullName>
    </submittedName>
</protein>
<dbReference type="KEGG" id="crw:CROST_045580"/>
<evidence type="ECO:0000256" key="3">
    <source>
        <dbReference type="ARBA" id="ARBA00022448"/>
    </source>
</evidence>
<evidence type="ECO:0000256" key="1">
    <source>
        <dbReference type="ARBA" id="ARBA00004141"/>
    </source>
</evidence>
<name>A0A1S8LZ02_9CLOT</name>
<organism evidence="8 9">
    <name type="scientific">Clostridium felsineum</name>
    <dbReference type="NCBI Taxonomy" id="36839"/>
    <lineage>
        <taxon>Bacteria</taxon>
        <taxon>Bacillati</taxon>
        <taxon>Bacillota</taxon>
        <taxon>Clostridia</taxon>
        <taxon>Eubacteriales</taxon>
        <taxon>Clostridiaceae</taxon>
        <taxon>Clostridium</taxon>
    </lineage>
</organism>